<feature type="domain" description="PilY1 beta-propeller" evidence="5">
    <location>
        <begin position="765"/>
        <end position="897"/>
    </location>
</feature>
<sequence>MFRKLTLCLVAAMTALLRADTAVAIDQAACCLPTTSRLDSLMNPVQGGDEKFFSKTSGPPNILFIIDTSGSMHAWPTTWPTSKGCSHAFFEELGYKPNEVYPRMWTDLNDQSSDWFATNKYYTAPTGGYGVAFQKPPVASSWTSVSDACSKDVSSNAADRDLCKQCLDTKGYYIQDSSAAKRRVKGNFLNFYAPRDSGAVKVLADVVRDLNGVRFGVMAYETANDNGCWGKKSNNPSAQCLCIAQNMGPTCDKSYPLDNVAAESNRSTFLRNLTNQNGVSNGLGWDGCNTPLSDALYAAGYYFQSKAAPTPYTTFFGTHASPANANNDYTRSDGVCFECGFNAVILLTDGEPYDEGKILTLPNAIKNDPTPCTGCGTSSALHKVAKFLWEKDLRADKDGQQSVATYTIGFSEDVSSSKLLQETARLGGGEFHSARSTSELKQALVKILDNINSRSNAFSATAVNTLQTQNSSMLAIIPRMVPSRSKGWAGKLYRFEQYNEFVENLDKNGDGDRDDVFLVDKQGKPVAENKDGEFRQVSAFATSSTETVFGERAEPYWEAGAKLAARALDSRKVYTVTDNGRIKGSGKDGLINQDDALVEFNLQNIDELRQYVAVTGAPLCPSGSGTSYKPGLILDKMKLTVAQAAQLMNTARAGVVADSPSTRDEFDKLCTALVIQYVRGQDLFDEDGDGLRSEIRESVLGDIFHSTPVLVNPPSDKFLCELGVSNQCVRTLYATTEQLGGTIATPLEPTTITLNGCASGTRDVDAYDAYQYRQRMRQRLILVGANDGMLHAFRDGTGQEDASCNITYPANSTNAGEEAWAFIPSDLLPRLQDMLQGHAYYVDGDIMVRDIWVDEDGNGEKSAREFHTVAVVAEGRGGTHYFALDLRWESGERGAAAAPAFRWMFPQPCTDEAMVFGKTLFSLSGKAPPIGPVLLASTTGIEREPGKKSSERWVTMLSGGWSPGGEKGRGIYMVDVWNGKVDSRKDNLLWKWEYSPTSTMNDGNAPREYMRYGFVSPVQMTDYGSNDRPRFDGFADTAVVGDLGGQLWTLRFFEPGVIGASGLVENWSGGRAFSMDRQDTAPRSSEDIRNRAPFFYTAELALQLDNKALRAFVGTGNRYSILDEGVGTCRFDNPESCSKLGCGQTQVDYKVTRNDTDLYQVTSNWGDRVYSGGTTRTFNTSSGYDYCGSATNSSFIKASFAERKANVCARPTSGTDNYEFARTSVQCGQGGTGVFDCRVKDAGNTLFMGDVDVKASVTANSLGKNRFFGLWAYGGTANRMFDENPGKPSSNHAAQFDSRRLSDRGGVKGSGDLVNVTDVTCTLGGACTCASGSTTCDATKPFAGSDDYGWFYEYDGLSHKTASGSSVLASCAVWNSMYSTPVVSTNPRQSAACSGSFTSKARLFQGDFISGAPNCAAGFSNPSNNTFSRFQERDVVAPPPDPSMSIQVSKTGQVKYSTLFFEPGPNREQASQTQLSGSMDVLQYIYELPVPRSLHTCRHVRVNGGRSTCVPSEM</sequence>
<evidence type="ECO:0000259" key="5">
    <source>
        <dbReference type="Pfam" id="PF05567"/>
    </source>
</evidence>
<evidence type="ECO:0000256" key="3">
    <source>
        <dbReference type="SAM" id="MobiDB-lite"/>
    </source>
</evidence>
<evidence type="ECO:0000256" key="1">
    <source>
        <dbReference type="ARBA" id="ARBA00022723"/>
    </source>
</evidence>
<dbReference type="Gene3D" id="3.40.50.410">
    <property type="entry name" value="von Willebrand factor, type A domain"/>
    <property type="match status" value="1"/>
</dbReference>
<gene>
    <name evidence="6" type="ORF">MEBOL_000863</name>
</gene>
<reference evidence="6 7" key="1">
    <citation type="submission" date="2017-06" db="EMBL/GenBank/DDBJ databases">
        <authorList>
            <person name="Kim H.J."/>
            <person name="Triplett B.A."/>
        </authorList>
    </citation>
    <scope>NUCLEOTIDE SEQUENCE [LARGE SCALE GENOMIC DNA]</scope>
    <source>
        <strain evidence="6 7">DSM 14713</strain>
    </source>
</reference>
<dbReference type="KEGG" id="mbd:MEBOL_000863"/>
<organism evidence="6 7">
    <name type="scientific">Melittangium boletus DSM 14713</name>
    <dbReference type="NCBI Taxonomy" id="1294270"/>
    <lineage>
        <taxon>Bacteria</taxon>
        <taxon>Pseudomonadati</taxon>
        <taxon>Myxococcota</taxon>
        <taxon>Myxococcia</taxon>
        <taxon>Myxococcales</taxon>
        <taxon>Cystobacterineae</taxon>
        <taxon>Archangiaceae</taxon>
        <taxon>Melittangium</taxon>
    </lineage>
</organism>
<keyword evidence="1" id="KW-0479">Metal-binding</keyword>
<accession>A0A250I8C4</accession>
<dbReference type="InterPro" id="IPR036465">
    <property type="entry name" value="vWFA_dom_sf"/>
</dbReference>
<dbReference type="Proteomes" id="UP000217289">
    <property type="component" value="Chromosome"/>
</dbReference>
<keyword evidence="4" id="KW-0732">Signal</keyword>
<evidence type="ECO:0000256" key="2">
    <source>
        <dbReference type="ARBA" id="ARBA00022837"/>
    </source>
</evidence>
<name>A0A250I8C4_9BACT</name>
<dbReference type="Pfam" id="PF05567">
    <property type="entry name" value="T4P_PilY1"/>
    <property type="match status" value="1"/>
</dbReference>
<dbReference type="OrthoDB" id="7156875at2"/>
<evidence type="ECO:0000313" key="7">
    <source>
        <dbReference type="Proteomes" id="UP000217289"/>
    </source>
</evidence>
<dbReference type="GO" id="GO:0046872">
    <property type="term" value="F:metal ion binding"/>
    <property type="evidence" value="ECO:0007669"/>
    <property type="project" value="UniProtKB-KW"/>
</dbReference>
<proteinExistence type="predicted"/>
<dbReference type="SUPFAM" id="SSF53300">
    <property type="entry name" value="vWA-like"/>
    <property type="match status" value="1"/>
</dbReference>
<evidence type="ECO:0000256" key="4">
    <source>
        <dbReference type="SAM" id="SignalP"/>
    </source>
</evidence>
<dbReference type="RefSeq" id="WP_095976224.1">
    <property type="nucleotide sequence ID" value="NZ_CP022163.1"/>
</dbReference>
<protein>
    <recommendedName>
        <fullName evidence="5">PilY1 beta-propeller domain-containing protein</fullName>
    </recommendedName>
</protein>
<keyword evidence="2" id="KW-0106">Calcium</keyword>
<dbReference type="InterPro" id="IPR008707">
    <property type="entry name" value="B-propeller_PilY1"/>
</dbReference>
<evidence type="ECO:0000313" key="6">
    <source>
        <dbReference type="EMBL" id="ATB27421.1"/>
    </source>
</evidence>
<keyword evidence="7" id="KW-1185">Reference proteome</keyword>
<feature type="region of interest" description="Disordered" evidence="3">
    <location>
        <begin position="1282"/>
        <end position="1304"/>
    </location>
</feature>
<dbReference type="EMBL" id="CP022163">
    <property type="protein sequence ID" value="ATB27421.1"/>
    <property type="molecule type" value="Genomic_DNA"/>
</dbReference>
<feature type="chain" id="PRO_5011970358" description="PilY1 beta-propeller domain-containing protein" evidence="4">
    <location>
        <begin position="25"/>
        <end position="1514"/>
    </location>
</feature>
<feature type="signal peptide" evidence="4">
    <location>
        <begin position="1"/>
        <end position="24"/>
    </location>
</feature>